<keyword evidence="2" id="KW-1185">Reference proteome</keyword>
<protein>
    <submittedName>
        <fullName evidence="1">Uncharacterized protein</fullName>
    </submittedName>
</protein>
<dbReference type="OrthoDB" id="426210at2759"/>
<evidence type="ECO:0000313" key="2">
    <source>
        <dbReference type="Proteomes" id="UP000299102"/>
    </source>
</evidence>
<accession>A0A4C1W4U4</accession>
<proteinExistence type="predicted"/>
<sequence length="150" mass="17006">MPNSMTYGDRQSHNDNHVCELFSDYFGLVYDKDTVDQLDSYLDSGIINGEALANIVVSTDEVLQKIKELDKNNGPGSDSIPAFFVQRSAEWLSFRIHEFAKSLHVTRVKLRSGPFLRMTSGKVFDSAAIAVEPCQKYQRRIETFLPLENI</sequence>
<organism evidence="1 2">
    <name type="scientific">Eumeta variegata</name>
    <name type="common">Bagworm moth</name>
    <name type="synonym">Eumeta japonica</name>
    <dbReference type="NCBI Taxonomy" id="151549"/>
    <lineage>
        <taxon>Eukaryota</taxon>
        <taxon>Metazoa</taxon>
        <taxon>Ecdysozoa</taxon>
        <taxon>Arthropoda</taxon>
        <taxon>Hexapoda</taxon>
        <taxon>Insecta</taxon>
        <taxon>Pterygota</taxon>
        <taxon>Neoptera</taxon>
        <taxon>Endopterygota</taxon>
        <taxon>Lepidoptera</taxon>
        <taxon>Glossata</taxon>
        <taxon>Ditrysia</taxon>
        <taxon>Tineoidea</taxon>
        <taxon>Psychidae</taxon>
        <taxon>Oiketicinae</taxon>
        <taxon>Eumeta</taxon>
    </lineage>
</organism>
<dbReference type="AlphaFoldDB" id="A0A4C1W4U4"/>
<comment type="caution">
    <text evidence="1">The sequence shown here is derived from an EMBL/GenBank/DDBJ whole genome shotgun (WGS) entry which is preliminary data.</text>
</comment>
<dbReference type="EMBL" id="BGZK01000481">
    <property type="protein sequence ID" value="GBP46348.1"/>
    <property type="molecule type" value="Genomic_DNA"/>
</dbReference>
<reference evidence="1 2" key="1">
    <citation type="journal article" date="2019" name="Commun. Biol.">
        <title>The bagworm genome reveals a unique fibroin gene that provides high tensile strength.</title>
        <authorList>
            <person name="Kono N."/>
            <person name="Nakamura H."/>
            <person name="Ohtoshi R."/>
            <person name="Tomita M."/>
            <person name="Numata K."/>
            <person name="Arakawa K."/>
        </authorList>
    </citation>
    <scope>NUCLEOTIDE SEQUENCE [LARGE SCALE GENOMIC DNA]</scope>
</reference>
<evidence type="ECO:0000313" key="1">
    <source>
        <dbReference type="EMBL" id="GBP46348.1"/>
    </source>
</evidence>
<name>A0A4C1W4U4_EUMVA</name>
<gene>
    <name evidence="1" type="ORF">EVAR_39725_1</name>
</gene>
<dbReference type="Proteomes" id="UP000299102">
    <property type="component" value="Unassembled WGS sequence"/>
</dbReference>